<sequence>MMTQSVALQEDPEGDILTVSPSPDVSYPSFVSLWVCVYITCMYNKFFLLENDVVDGAASEEENSLKVLESNRLPLDPKYHELDLEIMPLQR</sequence>
<gene>
    <name evidence="1" type="ORF">ALC62_00966</name>
</gene>
<dbReference type="AlphaFoldDB" id="A0A195D5I9"/>
<dbReference type="EMBL" id="KQ976818">
    <property type="protein sequence ID" value="KYN08121.1"/>
    <property type="molecule type" value="Genomic_DNA"/>
</dbReference>
<evidence type="ECO:0000313" key="1">
    <source>
        <dbReference type="EMBL" id="KYN08121.1"/>
    </source>
</evidence>
<reference evidence="1 2" key="1">
    <citation type="submission" date="2016-03" db="EMBL/GenBank/DDBJ databases">
        <title>Cyphomyrmex costatus WGS genome.</title>
        <authorList>
            <person name="Nygaard S."/>
            <person name="Hu H."/>
            <person name="Boomsma J."/>
            <person name="Zhang G."/>
        </authorList>
    </citation>
    <scope>NUCLEOTIDE SEQUENCE [LARGE SCALE GENOMIC DNA]</scope>
    <source>
        <strain evidence="1">MS0001</strain>
        <tissue evidence="1">Whole body</tissue>
    </source>
</reference>
<name>A0A195D5I9_9HYME</name>
<keyword evidence="2" id="KW-1185">Reference proteome</keyword>
<protein>
    <submittedName>
        <fullName evidence="1">Uncharacterized protein</fullName>
    </submittedName>
</protein>
<organism evidence="1 2">
    <name type="scientific">Cyphomyrmex costatus</name>
    <dbReference type="NCBI Taxonomy" id="456900"/>
    <lineage>
        <taxon>Eukaryota</taxon>
        <taxon>Metazoa</taxon>
        <taxon>Ecdysozoa</taxon>
        <taxon>Arthropoda</taxon>
        <taxon>Hexapoda</taxon>
        <taxon>Insecta</taxon>
        <taxon>Pterygota</taxon>
        <taxon>Neoptera</taxon>
        <taxon>Endopterygota</taxon>
        <taxon>Hymenoptera</taxon>
        <taxon>Apocrita</taxon>
        <taxon>Aculeata</taxon>
        <taxon>Formicoidea</taxon>
        <taxon>Formicidae</taxon>
        <taxon>Myrmicinae</taxon>
        <taxon>Cyphomyrmex</taxon>
    </lineage>
</organism>
<accession>A0A195D5I9</accession>
<proteinExistence type="predicted"/>
<evidence type="ECO:0000313" key="2">
    <source>
        <dbReference type="Proteomes" id="UP000078542"/>
    </source>
</evidence>
<dbReference type="Proteomes" id="UP000078542">
    <property type="component" value="Unassembled WGS sequence"/>
</dbReference>